<gene>
    <name evidence="2" type="ORF">AMORRO_LOCUS10667</name>
</gene>
<dbReference type="InterPro" id="IPR027417">
    <property type="entry name" value="P-loop_NTPase"/>
</dbReference>
<dbReference type="PANTHER" id="PTHR18884">
    <property type="entry name" value="SEPTIN"/>
    <property type="match status" value="1"/>
</dbReference>
<dbReference type="Gene3D" id="3.40.50.300">
    <property type="entry name" value="P-loop containing nucleotide triphosphate hydrolases"/>
    <property type="match status" value="1"/>
</dbReference>
<accession>A0A9N9EAH8</accession>
<sequence length="88" mass="10343">MEERVTFKERIKSELSYHNIKLYPYESDELDENEISLNDRIKQQLIPFAIVGSEKNVLIDGKQVRGRRNKWGVINGKLNFALGLFYIL</sequence>
<comment type="caution">
    <text evidence="2">The sequence shown here is derived from an EMBL/GenBank/DDBJ whole genome shotgun (WGS) entry which is preliminary data.</text>
</comment>
<evidence type="ECO:0000313" key="3">
    <source>
        <dbReference type="Proteomes" id="UP000789342"/>
    </source>
</evidence>
<protein>
    <submittedName>
        <fullName evidence="2">4372_t:CDS:1</fullName>
    </submittedName>
</protein>
<proteinExistence type="predicted"/>
<dbReference type="EMBL" id="CAJVPV010012064">
    <property type="protein sequence ID" value="CAG8667104.1"/>
    <property type="molecule type" value="Genomic_DNA"/>
</dbReference>
<feature type="domain" description="Septin-type G" evidence="1">
    <location>
        <begin position="1"/>
        <end position="88"/>
    </location>
</feature>
<dbReference type="Pfam" id="PF00735">
    <property type="entry name" value="Septin"/>
    <property type="match status" value="1"/>
</dbReference>
<dbReference type="AlphaFoldDB" id="A0A9N9EAH8"/>
<keyword evidence="3" id="KW-1185">Reference proteome</keyword>
<dbReference type="Proteomes" id="UP000789342">
    <property type="component" value="Unassembled WGS sequence"/>
</dbReference>
<name>A0A9N9EAH8_9GLOM</name>
<reference evidence="2" key="1">
    <citation type="submission" date="2021-06" db="EMBL/GenBank/DDBJ databases">
        <authorList>
            <person name="Kallberg Y."/>
            <person name="Tangrot J."/>
            <person name="Rosling A."/>
        </authorList>
    </citation>
    <scope>NUCLEOTIDE SEQUENCE</scope>
    <source>
        <strain evidence="2">CL551</strain>
    </source>
</reference>
<dbReference type="PROSITE" id="PS51719">
    <property type="entry name" value="G_SEPTIN"/>
    <property type="match status" value="1"/>
</dbReference>
<organism evidence="2 3">
    <name type="scientific">Acaulospora morrowiae</name>
    <dbReference type="NCBI Taxonomy" id="94023"/>
    <lineage>
        <taxon>Eukaryota</taxon>
        <taxon>Fungi</taxon>
        <taxon>Fungi incertae sedis</taxon>
        <taxon>Mucoromycota</taxon>
        <taxon>Glomeromycotina</taxon>
        <taxon>Glomeromycetes</taxon>
        <taxon>Diversisporales</taxon>
        <taxon>Acaulosporaceae</taxon>
        <taxon>Acaulospora</taxon>
    </lineage>
</organism>
<dbReference type="OrthoDB" id="416553at2759"/>
<evidence type="ECO:0000259" key="1">
    <source>
        <dbReference type="PROSITE" id="PS51719"/>
    </source>
</evidence>
<dbReference type="GO" id="GO:0005525">
    <property type="term" value="F:GTP binding"/>
    <property type="evidence" value="ECO:0007669"/>
    <property type="project" value="InterPro"/>
</dbReference>
<evidence type="ECO:0000313" key="2">
    <source>
        <dbReference type="EMBL" id="CAG8667104.1"/>
    </source>
</evidence>
<dbReference type="InterPro" id="IPR030379">
    <property type="entry name" value="G_SEPTIN_dom"/>
</dbReference>